<gene>
    <name evidence="2" type="ORF">AVDCRST_MAG86-2647</name>
</gene>
<proteinExistence type="predicted"/>
<feature type="non-terminal residue" evidence="2">
    <location>
        <position position="1"/>
    </location>
</feature>
<accession>A0A6J4VI76</accession>
<evidence type="ECO:0000256" key="1">
    <source>
        <dbReference type="SAM" id="MobiDB-lite"/>
    </source>
</evidence>
<feature type="region of interest" description="Disordered" evidence="1">
    <location>
        <begin position="1"/>
        <end position="59"/>
    </location>
</feature>
<evidence type="ECO:0000313" key="2">
    <source>
        <dbReference type="EMBL" id="CAA9580203.1"/>
    </source>
</evidence>
<dbReference type="AlphaFoldDB" id="A0A6J4VI76"/>
<protein>
    <submittedName>
        <fullName evidence="2">Uncharacterized protein</fullName>
    </submittedName>
</protein>
<name>A0A6J4VI76_9DEIN</name>
<dbReference type="EMBL" id="CADCWP010000241">
    <property type="protein sequence ID" value="CAA9580203.1"/>
    <property type="molecule type" value="Genomic_DNA"/>
</dbReference>
<feature type="non-terminal residue" evidence="2">
    <location>
        <position position="59"/>
    </location>
</feature>
<organism evidence="2">
    <name type="scientific">uncultured Truepera sp</name>
    <dbReference type="NCBI Taxonomy" id="543023"/>
    <lineage>
        <taxon>Bacteria</taxon>
        <taxon>Thermotogati</taxon>
        <taxon>Deinococcota</taxon>
        <taxon>Deinococci</taxon>
        <taxon>Trueperales</taxon>
        <taxon>Trueperaceae</taxon>
        <taxon>Truepera</taxon>
        <taxon>environmental samples</taxon>
    </lineage>
</organism>
<reference evidence="2" key="1">
    <citation type="submission" date="2020-02" db="EMBL/GenBank/DDBJ databases">
        <authorList>
            <person name="Meier V. D."/>
        </authorList>
    </citation>
    <scope>NUCLEOTIDE SEQUENCE</scope>
    <source>
        <strain evidence="2">AVDCRST_MAG86</strain>
    </source>
</reference>
<sequence length="59" mass="6552">AQPPFPPRLRPACPSDRHNGRPLASGSSARRSERLGRARGRLLRKPPAWPLGGIHRPRL</sequence>